<keyword evidence="6" id="KW-1185">Reference proteome</keyword>
<dbReference type="EMBL" id="OX597835">
    <property type="protein sequence ID" value="CAI9738856.1"/>
    <property type="molecule type" value="Genomic_DNA"/>
</dbReference>
<dbReference type="AlphaFoldDB" id="A0AA36BQT3"/>
<dbReference type="PANTHER" id="PTHR20835">
    <property type="entry name" value="E3 UBIQUITIN-PROTEIN LIGASE PPP1R11-RELATED"/>
    <property type="match status" value="1"/>
</dbReference>
<keyword evidence="4" id="KW-0732">Signal</keyword>
<organism evidence="5 6">
    <name type="scientific">Octopus vulgaris</name>
    <name type="common">Common octopus</name>
    <dbReference type="NCBI Taxonomy" id="6645"/>
    <lineage>
        <taxon>Eukaryota</taxon>
        <taxon>Metazoa</taxon>
        <taxon>Spiralia</taxon>
        <taxon>Lophotrochozoa</taxon>
        <taxon>Mollusca</taxon>
        <taxon>Cephalopoda</taxon>
        <taxon>Coleoidea</taxon>
        <taxon>Octopodiformes</taxon>
        <taxon>Octopoda</taxon>
        <taxon>Incirrata</taxon>
        <taxon>Octopodidae</taxon>
        <taxon>Octopus</taxon>
    </lineage>
</organism>
<reference evidence="5" key="1">
    <citation type="submission" date="2023-08" db="EMBL/GenBank/DDBJ databases">
        <authorList>
            <person name="Alioto T."/>
            <person name="Alioto T."/>
            <person name="Gomez Garrido J."/>
        </authorList>
    </citation>
    <scope>NUCLEOTIDE SEQUENCE</scope>
</reference>
<evidence type="ECO:0000256" key="4">
    <source>
        <dbReference type="SAM" id="SignalP"/>
    </source>
</evidence>
<sequence>MLEAFILIVGGLLENVCGLTVKGVLEVFGSRSVKYLYFGFMKCALKSQCWSKDGMKPKIMAERSLTLTRTNLELSERSPTLHLRLKKVRNNKKVKWTNDTVDNEGLNRKKSKCCCIYEKPRNFGESSSEEDNDECDSCHGHKSHCYKTKDPTESEIEGSKSPPGKNCSHKDNHNKDGKDNNDNNNYEAGGKSLT</sequence>
<protein>
    <recommendedName>
        <fullName evidence="1">E3 ubiquitin-protein ligase PPP1R11</fullName>
    </recommendedName>
    <alternativeName>
        <fullName evidence="2">Protein phosphatase 1 regulatory subunit 11</fullName>
    </alternativeName>
</protein>
<dbReference type="PANTHER" id="PTHR20835:SF0">
    <property type="entry name" value="E3 UBIQUITIN-PROTEIN LIGASE PPP1R11"/>
    <property type="match status" value="1"/>
</dbReference>
<evidence type="ECO:0000313" key="5">
    <source>
        <dbReference type="EMBL" id="CAI9738856.1"/>
    </source>
</evidence>
<dbReference type="Proteomes" id="UP001162480">
    <property type="component" value="Chromosome 22"/>
</dbReference>
<evidence type="ECO:0000256" key="1">
    <source>
        <dbReference type="ARBA" id="ARBA00021994"/>
    </source>
</evidence>
<dbReference type="InterPro" id="IPR011107">
    <property type="entry name" value="PPI_Ypi1"/>
</dbReference>
<evidence type="ECO:0000256" key="3">
    <source>
        <dbReference type="SAM" id="MobiDB-lite"/>
    </source>
</evidence>
<name>A0AA36BQT3_OCTVU</name>
<dbReference type="GO" id="GO:0008157">
    <property type="term" value="F:protein phosphatase 1 binding"/>
    <property type="evidence" value="ECO:0007669"/>
    <property type="project" value="TreeGrafter"/>
</dbReference>
<gene>
    <name evidence="5" type="ORF">OCTVUL_1B022425</name>
</gene>
<dbReference type="Pfam" id="PF07491">
    <property type="entry name" value="PPI_Ypi1"/>
    <property type="match status" value="1"/>
</dbReference>
<feature type="chain" id="PRO_5041454538" description="E3 ubiquitin-protein ligase PPP1R11" evidence="4">
    <location>
        <begin position="19"/>
        <end position="194"/>
    </location>
</feature>
<accession>A0AA36BQT3</accession>
<feature type="signal peptide" evidence="4">
    <location>
        <begin position="1"/>
        <end position="18"/>
    </location>
</feature>
<evidence type="ECO:0000256" key="2">
    <source>
        <dbReference type="ARBA" id="ARBA00031039"/>
    </source>
</evidence>
<feature type="compositionally biased region" description="Basic and acidic residues" evidence="3">
    <location>
        <begin position="168"/>
        <end position="181"/>
    </location>
</feature>
<dbReference type="GO" id="GO:0004865">
    <property type="term" value="F:protein serine/threonine phosphatase inhibitor activity"/>
    <property type="evidence" value="ECO:0007669"/>
    <property type="project" value="InterPro"/>
</dbReference>
<proteinExistence type="predicted"/>
<dbReference type="GO" id="GO:0005634">
    <property type="term" value="C:nucleus"/>
    <property type="evidence" value="ECO:0007669"/>
    <property type="project" value="TreeGrafter"/>
</dbReference>
<feature type="region of interest" description="Disordered" evidence="3">
    <location>
        <begin position="136"/>
        <end position="194"/>
    </location>
</feature>
<evidence type="ECO:0000313" key="6">
    <source>
        <dbReference type="Proteomes" id="UP001162480"/>
    </source>
</evidence>